<evidence type="ECO:0000313" key="1">
    <source>
        <dbReference type="EMBL" id="CAD9074206.1"/>
    </source>
</evidence>
<accession>A0A7S1KHT6</accession>
<dbReference type="AlphaFoldDB" id="A0A7S1KHT6"/>
<reference evidence="1" key="1">
    <citation type="submission" date="2021-01" db="EMBL/GenBank/DDBJ databases">
        <authorList>
            <person name="Corre E."/>
            <person name="Pelletier E."/>
            <person name="Niang G."/>
            <person name="Scheremetjew M."/>
            <person name="Finn R."/>
            <person name="Kale V."/>
            <person name="Holt S."/>
            <person name="Cochrane G."/>
            <person name="Meng A."/>
            <person name="Brown T."/>
            <person name="Cohen L."/>
        </authorList>
    </citation>
    <scope>NUCLEOTIDE SEQUENCE</scope>
    <source>
        <strain evidence="1">CCMP3346</strain>
    </source>
</reference>
<dbReference type="EMBL" id="HBGB01049954">
    <property type="protein sequence ID" value="CAD9074206.1"/>
    <property type="molecule type" value="Transcribed_RNA"/>
</dbReference>
<name>A0A7S1KHT6_9ALVE</name>
<sequence length="142" mass="16162">MDDIRPHSCLRIDRRQPSVACFQVRQQSLSLSAGLRGEVAVAFAVWKQPPMLGGWMDGWMDEVVGGRQEPSGLCWWSQSGVYSLLYFLPPSVHEMDEDSFVWMIGWWISVCELWMESICLLDVGWMDGCALSLFSVLEEVIV</sequence>
<organism evidence="1">
    <name type="scientific">Vitrella brassicaformis</name>
    <dbReference type="NCBI Taxonomy" id="1169539"/>
    <lineage>
        <taxon>Eukaryota</taxon>
        <taxon>Sar</taxon>
        <taxon>Alveolata</taxon>
        <taxon>Colpodellida</taxon>
        <taxon>Vitrellaceae</taxon>
        <taxon>Vitrella</taxon>
    </lineage>
</organism>
<proteinExistence type="predicted"/>
<gene>
    <name evidence="1" type="ORF">VBRA1451_LOCUS29294</name>
</gene>
<protein>
    <submittedName>
        <fullName evidence="1">Uncharacterized protein</fullName>
    </submittedName>
</protein>